<dbReference type="PANTHER" id="PTHR45825:SF11">
    <property type="entry name" value="ALPHA AMYLASE DOMAIN-CONTAINING PROTEIN"/>
    <property type="match status" value="1"/>
</dbReference>
<dbReference type="InterPro" id="IPR001296">
    <property type="entry name" value="Glyco_trans_1"/>
</dbReference>
<dbReference type="PANTHER" id="PTHR45825">
    <property type="entry name" value="GRANULE-BOUND STARCH SYNTHASE 1, CHLOROPLASTIC/AMYLOPLASTIC"/>
    <property type="match status" value="1"/>
</dbReference>
<proteinExistence type="inferred from homology"/>
<evidence type="ECO:0000256" key="4">
    <source>
        <dbReference type="ARBA" id="ARBA00010281"/>
    </source>
</evidence>
<reference evidence="14 15" key="1">
    <citation type="submission" date="2021-03" db="EMBL/GenBank/DDBJ databases">
        <title>Thiomicrorhabdus sp.nov.,novel sulfur-oxidizing bacteria isolated from coastal sediment.</title>
        <authorList>
            <person name="Liu X."/>
        </authorList>
    </citation>
    <scope>NUCLEOTIDE SEQUENCE [LARGE SCALE GENOMIC DNA]</scope>
    <source>
        <strain evidence="14 15">6S2-11</strain>
    </source>
</reference>
<evidence type="ECO:0000313" key="14">
    <source>
        <dbReference type="EMBL" id="MBO1928032.1"/>
    </source>
</evidence>
<feature type="domain" description="Starch synthase catalytic" evidence="13">
    <location>
        <begin position="2"/>
        <end position="246"/>
    </location>
</feature>
<evidence type="ECO:0000259" key="12">
    <source>
        <dbReference type="Pfam" id="PF00534"/>
    </source>
</evidence>
<comment type="function">
    <text evidence="2 11">Synthesizes alpha-1,4-glucan chains using ADP-glucose.</text>
</comment>
<dbReference type="CDD" id="cd03791">
    <property type="entry name" value="GT5_Glycogen_synthase_DULL1-like"/>
    <property type="match status" value="1"/>
</dbReference>
<comment type="pathway">
    <text evidence="3 11">Glycan biosynthesis; glycogen biosynthesis.</text>
</comment>
<comment type="catalytic activity">
    <reaction evidence="1 11">
        <text>[(1-&gt;4)-alpha-D-glucosyl](n) + ADP-alpha-D-glucose = [(1-&gt;4)-alpha-D-glucosyl](n+1) + ADP + H(+)</text>
        <dbReference type="Rhea" id="RHEA:18189"/>
        <dbReference type="Rhea" id="RHEA-COMP:9584"/>
        <dbReference type="Rhea" id="RHEA-COMP:9587"/>
        <dbReference type="ChEBI" id="CHEBI:15378"/>
        <dbReference type="ChEBI" id="CHEBI:15444"/>
        <dbReference type="ChEBI" id="CHEBI:57498"/>
        <dbReference type="ChEBI" id="CHEBI:456216"/>
        <dbReference type="EC" id="2.4.1.21"/>
    </reaction>
</comment>
<dbReference type="Pfam" id="PF00534">
    <property type="entry name" value="Glycos_transf_1"/>
    <property type="match status" value="1"/>
</dbReference>
<evidence type="ECO:0000256" key="10">
    <source>
        <dbReference type="ARBA" id="ARBA00031722"/>
    </source>
</evidence>
<evidence type="ECO:0000256" key="11">
    <source>
        <dbReference type="HAMAP-Rule" id="MF_00484"/>
    </source>
</evidence>
<protein>
    <recommendedName>
        <fullName evidence="6 11">Glycogen synthase</fullName>
        <ecNumber evidence="5 11">2.4.1.21</ecNumber>
    </recommendedName>
    <alternativeName>
        <fullName evidence="10 11">Starch [bacterial glycogen] synthase</fullName>
    </alternativeName>
</protein>
<dbReference type="NCBIfam" id="NF001899">
    <property type="entry name" value="PRK00654.1-2"/>
    <property type="match status" value="1"/>
</dbReference>
<evidence type="ECO:0000256" key="6">
    <source>
        <dbReference type="ARBA" id="ARBA00019935"/>
    </source>
</evidence>
<evidence type="ECO:0000256" key="5">
    <source>
        <dbReference type="ARBA" id="ARBA00012588"/>
    </source>
</evidence>
<name>A0ABS3Q6R9_9GAMM</name>
<evidence type="ECO:0000256" key="2">
    <source>
        <dbReference type="ARBA" id="ARBA00002764"/>
    </source>
</evidence>
<keyword evidence="8 11" id="KW-0808">Transferase</keyword>
<feature type="binding site" evidence="11">
    <location>
        <position position="15"/>
    </location>
    <ligand>
        <name>ADP-alpha-D-glucose</name>
        <dbReference type="ChEBI" id="CHEBI:57498"/>
    </ligand>
</feature>
<feature type="domain" description="Glycosyl transferase family 1" evidence="12">
    <location>
        <begin position="318"/>
        <end position="467"/>
    </location>
</feature>
<organism evidence="14 15">
    <name type="scientific">Thiomicrorhabdus marina</name>
    <dbReference type="NCBI Taxonomy" id="2818442"/>
    <lineage>
        <taxon>Bacteria</taxon>
        <taxon>Pseudomonadati</taxon>
        <taxon>Pseudomonadota</taxon>
        <taxon>Gammaproteobacteria</taxon>
        <taxon>Thiotrichales</taxon>
        <taxon>Piscirickettsiaceae</taxon>
        <taxon>Thiomicrorhabdus</taxon>
    </lineage>
</organism>
<keyword evidence="9 11" id="KW-0320">Glycogen biosynthesis</keyword>
<evidence type="ECO:0000256" key="1">
    <source>
        <dbReference type="ARBA" id="ARBA00001478"/>
    </source>
</evidence>
<evidence type="ECO:0000256" key="8">
    <source>
        <dbReference type="ARBA" id="ARBA00022679"/>
    </source>
</evidence>
<accession>A0ABS3Q6R9</accession>
<dbReference type="Proteomes" id="UP000664835">
    <property type="component" value="Unassembled WGS sequence"/>
</dbReference>
<dbReference type="HAMAP" id="MF_00484">
    <property type="entry name" value="Glycogen_synth"/>
    <property type="match status" value="1"/>
</dbReference>
<dbReference type="EC" id="2.4.1.21" evidence="5 11"/>
<comment type="similarity">
    <text evidence="4 11">Belongs to the glycosyltransferase 1 family. Bacterial/plant glycogen synthase subfamily.</text>
</comment>
<dbReference type="RefSeq" id="WP_208150642.1">
    <property type="nucleotide sequence ID" value="NZ_JAGETV010000023.1"/>
</dbReference>
<dbReference type="NCBIfam" id="TIGR02095">
    <property type="entry name" value="glgA"/>
    <property type="match status" value="1"/>
</dbReference>
<dbReference type="GO" id="GO:0009011">
    <property type="term" value="F:alpha-1,4-glucan glucosyltransferase (ADP-glucose donor) activity"/>
    <property type="evidence" value="ECO:0007669"/>
    <property type="project" value="UniProtKB-EC"/>
</dbReference>
<dbReference type="SUPFAM" id="SSF53756">
    <property type="entry name" value="UDP-Glycosyltransferase/glycogen phosphorylase"/>
    <property type="match status" value="1"/>
</dbReference>
<dbReference type="InterPro" id="IPR011835">
    <property type="entry name" value="GS/SS"/>
</dbReference>
<dbReference type="Gene3D" id="3.40.50.2000">
    <property type="entry name" value="Glycogen Phosphorylase B"/>
    <property type="match status" value="2"/>
</dbReference>
<evidence type="ECO:0000256" key="9">
    <source>
        <dbReference type="ARBA" id="ARBA00023056"/>
    </source>
</evidence>
<evidence type="ECO:0000256" key="7">
    <source>
        <dbReference type="ARBA" id="ARBA00022676"/>
    </source>
</evidence>
<evidence type="ECO:0000313" key="15">
    <source>
        <dbReference type="Proteomes" id="UP000664835"/>
    </source>
</evidence>
<comment type="caution">
    <text evidence="14">The sequence shown here is derived from an EMBL/GenBank/DDBJ whole genome shotgun (WGS) entry which is preliminary data.</text>
</comment>
<dbReference type="EMBL" id="JAGETV010000023">
    <property type="protein sequence ID" value="MBO1928032.1"/>
    <property type="molecule type" value="Genomic_DNA"/>
</dbReference>
<gene>
    <name evidence="11 14" type="primary">glgA</name>
    <name evidence="14" type="ORF">J3998_10640</name>
</gene>
<dbReference type="Pfam" id="PF08323">
    <property type="entry name" value="Glyco_transf_5"/>
    <property type="match status" value="1"/>
</dbReference>
<keyword evidence="15" id="KW-1185">Reference proteome</keyword>
<evidence type="ECO:0000259" key="13">
    <source>
        <dbReference type="Pfam" id="PF08323"/>
    </source>
</evidence>
<evidence type="ECO:0000256" key="3">
    <source>
        <dbReference type="ARBA" id="ARBA00004964"/>
    </source>
</evidence>
<dbReference type="InterPro" id="IPR013534">
    <property type="entry name" value="Starch_synth_cat_dom"/>
</dbReference>
<sequence>MKILYATSEAHPLIKTGGLADVSGSLPNALKLLKNHVRLVLPAYHDVMIKLPKKSFRKVADLQVSGCGQVYEVRILQLKAGAFEGLDVPVWLVDIPALFGRSGNPYLAEDGTDWWDNGERFGVFSKVITELAMDRAGLNWQPDVVHLNDWQTGLATALISLEAPRPKTVFTIHNMAYPGNFPQQLFDGLGLPHYLWSMQGVEFWGHFSMLKAGVAFADWVTTVSPTYAKQICTYEFAYGFEGVLQERAAEERLVGILNGIDHNTWNPESDKLIPHNYSADKGRVSAKRKNKIALLKAFCRMHTEKSLPKEDCFDQWLEKPLIGFVGRLVPQKGVDLVMEVLPDILENSEANIAFVGSGDRNIEEAICELARIYPQRVWCHIGYSEELAHLVEAGSDMFLMPSRFEPCGLNQMYSLAYGTPPIVNNTGGLADTVVNATEENLKAGTATGFVFYDMSKHALLSTIMHALFLFSKKRQWQKLQKNGMQQVFDWKNSAKAYQSLYKES</sequence>
<keyword evidence="7 11" id="KW-0328">Glycosyltransferase</keyword>